<feature type="region of interest" description="Disordered" evidence="5">
    <location>
        <begin position="326"/>
        <end position="349"/>
    </location>
</feature>
<evidence type="ECO:0000313" key="6">
    <source>
        <dbReference type="EMBL" id="OAA32920.1"/>
    </source>
</evidence>
<accession>A0A166USX7</accession>
<name>A0A166USX7_9HYPO</name>
<reference evidence="6 7" key="1">
    <citation type="journal article" date="2016" name="Genome Biol. Evol.">
        <title>Divergent and convergent evolution of fungal pathogenicity.</title>
        <authorList>
            <person name="Shang Y."/>
            <person name="Xiao G."/>
            <person name="Zheng P."/>
            <person name="Cen K."/>
            <person name="Zhan S."/>
            <person name="Wang C."/>
        </authorList>
    </citation>
    <scope>NUCLEOTIDE SEQUENCE [LARGE SCALE GENOMIC DNA]</scope>
    <source>
        <strain evidence="6 7">RCEF 2490</strain>
    </source>
</reference>
<keyword evidence="3" id="KW-0442">Lipid degradation</keyword>
<feature type="region of interest" description="Disordered" evidence="5">
    <location>
        <begin position="248"/>
        <end position="274"/>
    </location>
</feature>
<dbReference type="PANTHER" id="PTHR10272">
    <property type="entry name" value="PLATELET-ACTIVATING FACTOR ACETYLHYDROLASE"/>
    <property type="match status" value="1"/>
</dbReference>
<dbReference type="Pfam" id="PF03403">
    <property type="entry name" value="PAF-AH_p_II"/>
    <property type="match status" value="1"/>
</dbReference>
<evidence type="ECO:0000256" key="3">
    <source>
        <dbReference type="ARBA" id="ARBA00022963"/>
    </source>
</evidence>
<dbReference type="InterPro" id="IPR029058">
    <property type="entry name" value="AB_hydrolase_fold"/>
</dbReference>
<dbReference type="STRING" id="1081109.A0A166USX7"/>
<evidence type="ECO:0000256" key="4">
    <source>
        <dbReference type="ARBA" id="ARBA00023098"/>
    </source>
</evidence>
<protein>
    <recommendedName>
        <fullName evidence="1">1-alkyl-2-acetylglycerophosphocholine esterase</fullName>
        <ecNumber evidence="1">3.1.1.47</ecNumber>
    </recommendedName>
</protein>
<dbReference type="PANTHER" id="PTHR10272:SF11">
    <property type="entry name" value="PHOSPHOLIPASE-RELATED"/>
    <property type="match status" value="1"/>
</dbReference>
<organism evidence="6 7">
    <name type="scientific">Moelleriella libera RCEF 2490</name>
    <dbReference type="NCBI Taxonomy" id="1081109"/>
    <lineage>
        <taxon>Eukaryota</taxon>
        <taxon>Fungi</taxon>
        <taxon>Dikarya</taxon>
        <taxon>Ascomycota</taxon>
        <taxon>Pezizomycotina</taxon>
        <taxon>Sordariomycetes</taxon>
        <taxon>Hypocreomycetidae</taxon>
        <taxon>Hypocreales</taxon>
        <taxon>Clavicipitaceae</taxon>
        <taxon>Moelleriella</taxon>
    </lineage>
</organism>
<dbReference type="OrthoDB" id="2363873at2759"/>
<evidence type="ECO:0000256" key="2">
    <source>
        <dbReference type="ARBA" id="ARBA00022801"/>
    </source>
</evidence>
<dbReference type="AlphaFoldDB" id="A0A166USX7"/>
<keyword evidence="2 6" id="KW-0378">Hydrolase</keyword>
<keyword evidence="7" id="KW-1185">Reference proteome</keyword>
<comment type="caution">
    <text evidence="6">The sequence shown here is derived from an EMBL/GenBank/DDBJ whole genome shotgun (WGS) entry which is preliminary data.</text>
</comment>
<evidence type="ECO:0000256" key="1">
    <source>
        <dbReference type="ARBA" id="ARBA00013201"/>
    </source>
</evidence>
<dbReference type="Proteomes" id="UP000078544">
    <property type="component" value="Unassembled WGS sequence"/>
</dbReference>
<dbReference type="EC" id="3.1.1.47" evidence="1"/>
<gene>
    <name evidence="6" type="ORF">AAL_00385</name>
</gene>
<evidence type="ECO:0000313" key="7">
    <source>
        <dbReference type="Proteomes" id="UP000078544"/>
    </source>
</evidence>
<dbReference type="GO" id="GO:0016042">
    <property type="term" value="P:lipid catabolic process"/>
    <property type="evidence" value="ECO:0007669"/>
    <property type="project" value="UniProtKB-KW"/>
</dbReference>
<dbReference type="Gene3D" id="3.40.50.1820">
    <property type="entry name" value="alpha/beta hydrolase"/>
    <property type="match status" value="1"/>
</dbReference>
<keyword evidence="4" id="KW-0443">Lipid metabolism</keyword>
<proteinExistence type="predicted"/>
<dbReference type="EMBL" id="AZGY01000001">
    <property type="protein sequence ID" value="OAA32920.1"/>
    <property type="molecule type" value="Genomic_DNA"/>
</dbReference>
<dbReference type="SUPFAM" id="SSF53474">
    <property type="entry name" value="alpha/beta-Hydrolases"/>
    <property type="match status" value="1"/>
</dbReference>
<evidence type="ECO:0000256" key="5">
    <source>
        <dbReference type="SAM" id="MobiDB-lite"/>
    </source>
</evidence>
<dbReference type="GO" id="GO:0003847">
    <property type="term" value="F:1-alkyl-2-acetylglycerophosphocholine esterase activity"/>
    <property type="evidence" value="ECO:0007669"/>
    <property type="project" value="UniProtKB-EC"/>
</dbReference>
<sequence length="745" mass="78540">MSSTSSSDYELDSLPSPSAMAADAPLLSAAASSSPSFQQPAWMRPSQASRPRRLLRSIYVHARPFLARLLALLRPLRPRSWKSMLFAAACVVSVLLACSLPSSPLPRYTGPHAVGTIDLEVPLDTPRRVSDTVFRADGRPAFELETVLFTLYYPAAAVAAAAASQGQRPAAAAAATRHHHWIPKPIGLTARGYARFAHMDNFVMRPLLTFVLWLLAGGITIPAEVDAPLLPPSSSALSSLSAAAGVAPSFKKPQESRGGGGDGEAEAEQDEKTGAARLPVMVFSHGMASSRTDYTAYLGELASRGYVVAAVEHRDGSCPGTTIMTRAKQARQEREQQQPQQQEEDQQEEVVPVQRRELLHFNEHDLVPSNTSSTSVMTTPQLKIEQLAFRTAEIFETVAVLRAIDAGRGRAIARSSSRDEGLAALPTFARRLDLTHNLLIGGHSYGATGALQALKPHDDGDDHRQQPFPLEAAEAAEAATAKAKAREAAAAAATAATSDTAALEAATATLETAATEAAAEAATAKAKAREAAATGAATGAATEAAGAVAEAAAAKAKAREATAATGAATGAVSPRGGICLDPGKASGPLNAHISVPLLVVHSASWSRQQHSLFFGRPHFDAVRDLVAGVLERTRAAWFVTALGTSHPSVTDAPLLQPRLLSWTTGANLNTTEALQEYVRVSHDFFRFLSTGAAPGILAEEVTHKKYGEWVSPAKQASTPNELARLWQIHVSPAASADTQKESSNG</sequence>